<proteinExistence type="predicted"/>
<dbReference type="InterPro" id="IPR050834">
    <property type="entry name" value="Glycosyltransf_2"/>
</dbReference>
<dbReference type="EMBL" id="LNCD01000003">
    <property type="protein sequence ID" value="KWV59959.1"/>
    <property type="molecule type" value="Genomic_DNA"/>
</dbReference>
<dbReference type="CDD" id="cd00761">
    <property type="entry name" value="Glyco_tranf_GTA_type"/>
    <property type="match status" value="1"/>
</dbReference>
<dbReference type="PANTHER" id="PTHR43685">
    <property type="entry name" value="GLYCOSYLTRANSFERASE"/>
    <property type="match status" value="1"/>
</dbReference>
<organism evidence="2 3">
    <name type="scientific">Rhizobium altiplani</name>
    <dbReference type="NCBI Taxonomy" id="1864509"/>
    <lineage>
        <taxon>Bacteria</taxon>
        <taxon>Pseudomonadati</taxon>
        <taxon>Pseudomonadota</taxon>
        <taxon>Alphaproteobacteria</taxon>
        <taxon>Hyphomicrobiales</taxon>
        <taxon>Rhizobiaceae</taxon>
        <taxon>Rhizobium/Agrobacterium group</taxon>
        <taxon>Rhizobium</taxon>
    </lineage>
</organism>
<dbReference type="SUPFAM" id="SSF53448">
    <property type="entry name" value="Nucleotide-diphospho-sugar transferases"/>
    <property type="match status" value="1"/>
</dbReference>
<feature type="domain" description="Glycosyltransferase 2-like" evidence="1">
    <location>
        <begin position="25"/>
        <end position="147"/>
    </location>
</feature>
<evidence type="ECO:0000259" key="1">
    <source>
        <dbReference type="Pfam" id="PF00535"/>
    </source>
</evidence>
<dbReference type="InterPro" id="IPR001173">
    <property type="entry name" value="Glyco_trans_2-like"/>
</dbReference>
<dbReference type="RefSeq" id="WP_062368363.1">
    <property type="nucleotide sequence ID" value="NZ_LNCD01000003.1"/>
</dbReference>
<dbReference type="AlphaFoldDB" id="A0A120FRD3"/>
<dbReference type="PANTHER" id="PTHR43685:SF2">
    <property type="entry name" value="GLYCOSYLTRANSFERASE 2-LIKE DOMAIN-CONTAINING PROTEIN"/>
    <property type="match status" value="1"/>
</dbReference>
<dbReference type="OrthoDB" id="5291101at2"/>
<dbReference type="InterPro" id="IPR029044">
    <property type="entry name" value="Nucleotide-diphossugar_trans"/>
</dbReference>
<dbReference type="Gene3D" id="3.90.550.10">
    <property type="entry name" value="Spore Coat Polysaccharide Biosynthesis Protein SpsA, Chain A"/>
    <property type="match status" value="1"/>
</dbReference>
<accession>A0A120FRD3</accession>
<sequence length="365" mass="40778">MDGMKENRTHGHGPREEANVSTVQIVIPCYNYGRYLRGCVASALSQEGVDVSVLIIDDCSSDDTVDVCRELAESDPRISFIHHPVNKGHIATYNEGLELVSADYVVLLSADDLLTPGALRRAADLMDQHPSVGLVYGNPRMFQEEAPSDIKTKASGWTIWSGSEWVEMMCRAGSNFICCPEVVLRTSVQHRIGGYDPALPHSGDMEMWLRAASVSDVGRVKGADQACYRMHPLSMQRTVHSGMLFDLKARLAAFASAFSKEAGNLPEAAHLYNLAKSALSRTAIRHVQQSIECGIELEATPQAYEQFASSINPDLKSTVEWRSFERIRARKRGHLRTWLARKHASFQRRLAHYQWRRSGVHRSIQ</sequence>
<dbReference type="Pfam" id="PF00535">
    <property type="entry name" value="Glycos_transf_2"/>
    <property type="match status" value="1"/>
</dbReference>
<evidence type="ECO:0000313" key="3">
    <source>
        <dbReference type="Proteomes" id="UP000068164"/>
    </source>
</evidence>
<gene>
    <name evidence="2" type="ORF">AS026_27035</name>
</gene>
<comment type="caution">
    <text evidence="2">The sequence shown here is derived from an EMBL/GenBank/DDBJ whole genome shotgun (WGS) entry which is preliminary data.</text>
</comment>
<evidence type="ECO:0000313" key="2">
    <source>
        <dbReference type="EMBL" id="KWV59959.1"/>
    </source>
</evidence>
<protein>
    <recommendedName>
        <fullName evidence="1">Glycosyltransferase 2-like domain-containing protein</fullName>
    </recommendedName>
</protein>
<dbReference type="Proteomes" id="UP000068164">
    <property type="component" value="Unassembled WGS sequence"/>
</dbReference>
<name>A0A120FRD3_9HYPH</name>
<keyword evidence="3" id="KW-1185">Reference proteome</keyword>
<reference evidence="2 3" key="1">
    <citation type="submission" date="2015-11" db="EMBL/GenBank/DDBJ databases">
        <title>Draft Genome Sequence of the Strain BR 10423 (Rhizobium sp.) isolated from nodules of Mimosa pudica.</title>
        <authorList>
            <person name="Barauna A.C."/>
            <person name="Zilli J.E."/>
            <person name="Simoes-Araujo J.L."/>
            <person name="Reis V.M."/>
            <person name="James E.K."/>
            <person name="Reis F.B.Jr."/>
            <person name="Rouws L.F."/>
            <person name="Passos S.R."/>
            <person name="Gois S.R."/>
        </authorList>
    </citation>
    <scope>NUCLEOTIDE SEQUENCE [LARGE SCALE GENOMIC DNA]</scope>
    <source>
        <strain evidence="2 3">BR10423</strain>
    </source>
</reference>